<dbReference type="NCBIfam" id="TIGR03715">
    <property type="entry name" value="KxYKxGKxW"/>
    <property type="match status" value="1"/>
</dbReference>
<dbReference type="Gene3D" id="2.60.40.3400">
    <property type="match status" value="1"/>
</dbReference>
<name>A0ABX3Z5D5_9STAP</name>
<keyword evidence="1" id="KW-0732">Signal</keyword>
<protein>
    <recommendedName>
        <fullName evidence="5">Serine-rich adhesin for platelets</fullName>
    </recommendedName>
</protein>
<evidence type="ECO:0000256" key="1">
    <source>
        <dbReference type="ARBA" id="ARBA00022729"/>
    </source>
</evidence>
<dbReference type="EMBL" id="NEFX01000007">
    <property type="protein sequence ID" value="OTW31537.1"/>
    <property type="molecule type" value="Genomic_DNA"/>
</dbReference>
<evidence type="ECO:0000313" key="3">
    <source>
        <dbReference type="EMBL" id="OTW31537.1"/>
    </source>
</evidence>
<dbReference type="RefSeq" id="WP_179142066.1">
    <property type="nucleotide sequence ID" value="NZ_NDYM01000016.1"/>
</dbReference>
<reference evidence="3 4" key="1">
    <citation type="submission" date="2017-04" db="EMBL/GenBank/DDBJ databases">
        <title>Staphylococcus agnetis, a potential pathogen in the broiler production.</title>
        <authorList>
            <person name="Poulsen L."/>
        </authorList>
    </citation>
    <scope>NUCLEOTIDE SEQUENCE [LARGE SCALE GENOMIC DNA]</scope>
    <source>
        <strain evidence="3 4">723_310714_2_2_spleen</strain>
    </source>
</reference>
<accession>A0ABX3Z5D5</accession>
<gene>
    <name evidence="3" type="ORF">B9M88_04450</name>
</gene>
<sequence>MTRKFKEFKRSFGQEKARVKLYKSGKNWVKAGIKEIQLLRLMGLPFLTEKVEKDVEGPQTIGGFIKRNALKTTAITGGMFTVNMLHDQNAFAASEAPVTSELTTQSQTVGDQTSVVIEQSQSSTDSQSATSTTSETATSTASESNTSENSQSTSADSQSTSTKESTSTNDKSTTSESVASESTLKVDSKSEVTSQEATSTSQSTTSQTSTSENAASTSLSTLNSTSTNANTSLRSVSLRAATTSFATVAATAPVTQTFTGAGTDTQYNIPIYYKLIVNSDGSKMNFTYYISYDNPNTTTIEKAPAGTKPNIANTGLSQYSMLVLGNGYGQPTSVTQTVTQPGYTTIPETGVNTQIRPMTPTGTGYYWDSNPFLNVTNAQKGDALMATFTVPITNPNGNLNWTFNPYAAPSDFSKSNYFTNTVTATDPYTSASISNSASASQSAST</sequence>
<feature type="compositionally biased region" description="Polar residues" evidence="2">
    <location>
        <begin position="102"/>
        <end position="117"/>
    </location>
</feature>
<feature type="non-terminal residue" evidence="3">
    <location>
        <position position="445"/>
    </location>
</feature>
<evidence type="ECO:0000313" key="4">
    <source>
        <dbReference type="Proteomes" id="UP000195208"/>
    </source>
</evidence>
<organism evidence="3 4">
    <name type="scientific">Staphylococcus agnetis</name>
    <dbReference type="NCBI Taxonomy" id="985762"/>
    <lineage>
        <taxon>Bacteria</taxon>
        <taxon>Bacillati</taxon>
        <taxon>Bacillota</taxon>
        <taxon>Bacilli</taxon>
        <taxon>Bacillales</taxon>
        <taxon>Staphylococcaceae</taxon>
        <taxon>Staphylococcus</taxon>
    </lineage>
</organism>
<dbReference type="Pfam" id="PF19258">
    <property type="entry name" value="KxYKxGKxW_sig"/>
    <property type="match status" value="1"/>
</dbReference>
<dbReference type="Proteomes" id="UP000195208">
    <property type="component" value="Unassembled WGS sequence"/>
</dbReference>
<dbReference type="InterPro" id="IPR022263">
    <property type="entry name" value="KxYKxGKxW"/>
</dbReference>
<feature type="region of interest" description="Disordered" evidence="2">
    <location>
        <begin position="102"/>
        <end position="230"/>
    </location>
</feature>
<evidence type="ECO:0008006" key="5">
    <source>
        <dbReference type="Google" id="ProtNLM"/>
    </source>
</evidence>
<keyword evidence="4" id="KW-1185">Reference proteome</keyword>
<evidence type="ECO:0000256" key="2">
    <source>
        <dbReference type="SAM" id="MobiDB-lite"/>
    </source>
</evidence>
<proteinExistence type="predicted"/>
<comment type="caution">
    <text evidence="3">The sequence shown here is derived from an EMBL/GenBank/DDBJ whole genome shotgun (WGS) entry which is preliminary data.</text>
</comment>
<feature type="compositionally biased region" description="Low complexity" evidence="2">
    <location>
        <begin position="191"/>
        <end position="230"/>
    </location>
</feature>
<feature type="compositionally biased region" description="Low complexity" evidence="2">
    <location>
        <begin position="118"/>
        <end position="183"/>
    </location>
</feature>